<protein>
    <recommendedName>
        <fullName evidence="3">DUF4817 domain-containing protein</fullName>
    </recommendedName>
</protein>
<dbReference type="GO" id="GO:0003676">
    <property type="term" value="F:nucleic acid binding"/>
    <property type="evidence" value="ECO:0007669"/>
    <property type="project" value="InterPro"/>
</dbReference>
<reference evidence="1 2" key="1">
    <citation type="journal article" date="2019" name="Sci. Rep.">
        <title>Orb-weaving spider Araneus ventricosus genome elucidates the spidroin gene catalogue.</title>
        <authorList>
            <person name="Kono N."/>
            <person name="Nakamura H."/>
            <person name="Ohtoshi R."/>
            <person name="Moran D.A.P."/>
            <person name="Shinohara A."/>
            <person name="Yoshida Y."/>
            <person name="Fujiwara M."/>
            <person name="Mori M."/>
            <person name="Tomita M."/>
            <person name="Arakawa K."/>
        </authorList>
    </citation>
    <scope>NUCLEOTIDE SEQUENCE [LARGE SCALE GENOMIC DNA]</scope>
</reference>
<dbReference type="Gene3D" id="3.30.420.10">
    <property type="entry name" value="Ribonuclease H-like superfamily/Ribonuclease H"/>
    <property type="match status" value="1"/>
</dbReference>
<evidence type="ECO:0000313" key="2">
    <source>
        <dbReference type="Proteomes" id="UP000499080"/>
    </source>
</evidence>
<dbReference type="PANTHER" id="PTHR47326">
    <property type="entry name" value="TRANSPOSABLE ELEMENT TC3 TRANSPOSASE-LIKE PROTEIN"/>
    <property type="match status" value="1"/>
</dbReference>
<evidence type="ECO:0008006" key="3">
    <source>
        <dbReference type="Google" id="ProtNLM"/>
    </source>
</evidence>
<dbReference type="Proteomes" id="UP000499080">
    <property type="component" value="Unassembled WGS sequence"/>
</dbReference>
<dbReference type="InterPro" id="IPR036397">
    <property type="entry name" value="RNaseH_sf"/>
</dbReference>
<dbReference type="EMBL" id="BGPR01000047">
    <property type="protein sequence ID" value="GBL86262.1"/>
    <property type="molecule type" value="Genomic_DNA"/>
</dbReference>
<keyword evidence="2" id="KW-1185">Reference proteome</keyword>
<name>A0A4Y2B1N4_ARAVE</name>
<sequence>MPTLQEKAVLAKLFYLNQQNSVAAVKEFRRMKQTEDESKSRLSVEDVATAVVESSIQSPHGSVSVPVVSRVLDMPYSTVRKILRRILNFYPYKIKPMPIAGWRIRGQRYRDMLRDFVIPQLQQRGCLQDFILIQDGTSPHIDRRVKQFIIQLFTHARVIRSSFSNSMTSSFARLHTLRLLVVGSLKDNIYRKRPAYLPDLMDSIPRYVRDIPADSLRSAVGNMDLRLEHIVEHEGDHFEQFRCSFSYYLTFIKHIKWFSVYYSATYRQLSVLILFF</sequence>
<accession>A0A4Y2B1N4</accession>
<comment type="caution">
    <text evidence="1">The sequence shown here is derived from an EMBL/GenBank/DDBJ whole genome shotgun (WGS) entry which is preliminary data.</text>
</comment>
<dbReference type="OrthoDB" id="6469553at2759"/>
<evidence type="ECO:0000313" key="1">
    <source>
        <dbReference type="EMBL" id="GBL86262.1"/>
    </source>
</evidence>
<dbReference type="AlphaFoldDB" id="A0A4Y2B1N4"/>
<gene>
    <name evidence="1" type="ORF">AVEN_131989_1</name>
</gene>
<dbReference type="PANTHER" id="PTHR47326:SF1">
    <property type="entry name" value="HTH PSQ-TYPE DOMAIN-CONTAINING PROTEIN"/>
    <property type="match status" value="1"/>
</dbReference>
<organism evidence="1 2">
    <name type="scientific">Araneus ventricosus</name>
    <name type="common">Orbweaver spider</name>
    <name type="synonym">Epeira ventricosa</name>
    <dbReference type="NCBI Taxonomy" id="182803"/>
    <lineage>
        <taxon>Eukaryota</taxon>
        <taxon>Metazoa</taxon>
        <taxon>Ecdysozoa</taxon>
        <taxon>Arthropoda</taxon>
        <taxon>Chelicerata</taxon>
        <taxon>Arachnida</taxon>
        <taxon>Araneae</taxon>
        <taxon>Araneomorphae</taxon>
        <taxon>Entelegynae</taxon>
        <taxon>Araneoidea</taxon>
        <taxon>Araneidae</taxon>
        <taxon>Araneus</taxon>
    </lineage>
</organism>
<proteinExistence type="predicted"/>